<feature type="compositionally biased region" description="Pro residues" evidence="7">
    <location>
        <begin position="33"/>
        <end position="43"/>
    </location>
</feature>
<dbReference type="GO" id="GO:0005664">
    <property type="term" value="C:nuclear origin of replication recognition complex"/>
    <property type="evidence" value="ECO:0007669"/>
    <property type="project" value="TreeGrafter"/>
</dbReference>
<evidence type="ECO:0000313" key="11">
    <source>
        <dbReference type="EMBL" id="URE26780.1"/>
    </source>
</evidence>
<gene>
    <name evidence="11" type="ORF">MUK42_06494</name>
</gene>
<comment type="similarity">
    <text evidence="2">Belongs to the ORC5 family.</text>
</comment>
<sequence>MAGDEGTPQTPARRVTRSSSATPLKPSLVTPNLLPPPTHPPPQESLSTEPMSADDLLALLPGRKSQILEFLRVIGPPNSPMLPALLYGGPSTGKTITILHVFRLLRRRFVYASCRSCYSPRILFETVLNQLLFHRRSRENGYSSAKRCERASDFVNLLRDALTRAITGPRDEKKKSCSKEGHGDGIGEMIYLVFDNVELIRSWDKGSEVLPLLFRMADVLKTPAVGLIYISRAMPDAYYSMTGSVEPISIYFPDYTVDDLHYIFMRNQVNQKLYSSFLSIVLKPFSRVTKRVDELATAFDPLFMKYCEPLTDLSLVPDEAMKRKLFDHLQPHLTASLNEIFTVTPWSLVEVAKERTSKRGHIRKLCGKELFSELDIHMSTSAKYLLISAFLASRNPATLDAALFDSTGGSNNRKRKRKSTHTSLDQQDDMAEEILMKGPGTFPLERLLAIFQCITSVMDCSVEEDQFEDGVLTEGSNVWLMSDALLQLSTLCNANFICKSGNFQLEGSTRYRSMIDEDMALKVVWRGVSTFHCRSTYIEDRFPICYHGFGSLICNNWTNGSQLLKLEK</sequence>
<evidence type="ECO:0000256" key="7">
    <source>
        <dbReference type="SAM" id="MobiDB-lite"/>
    </source>
</evidence>
<evidence type="ECO:0000256" key="1">
    <source>
        <dbReference type="ARBA" id="ARBA00004123"/>
    </source>
</evidence>
<keyword evidence="5" id="KW-0067">ATP-binding</keyword>
<dbReference type="SUPFAM" id="SSF52540">
    <property type="entry name" value="P-loop containing nucleoside triphosphate hydrolases"/>
    <property type="match status" value="1"/>
</dbReference>
<dbReference type="PANTHER" id="PTHR12705">
    <property type="entry name" value="ORIGIN RECOGNITION COMPLEX SUBUNIT 5"/>
    <property type="match status" value="1"/>
</dbReference>
<feature type="region of interest" description="Disordered" evidence="7">
    <location>
        <begin position="1"/>
        <end position="49"/>
    </location>
</feature>
<proteinExistence type="inferred from homology"/>
<evidence type="ECO:0000259" key="10">
    <source>
        <dbReference type="Pfam" id="PF21639"/>
    </source>
</evidence>
<evidence type="ECO:0000256" key="2">
    <source>
        <dbReference type="ARBA" id="ARBA00006269"/>
    </source>
</evidence>
<dbReference type="Pfam" id="PF14630">
    <property type="entry name" value="ORC5_C"/>
    <property type="match status" value="1"/>
</dbReference>
<dbReference type="InterPro" id="IPR041664">
    <property type="entry name" value="AAA_16"/>
</dbReference>
<protein>
    <submittedName>
        <fullName evidence="11">Origin recognition complex subunit</fullName>
    </submittedName>
</protein>
<dbReference type="Pfam" id="PF13191">
    <property type="entry name" value="AAA_16"/>
    <property type="match status" value="1"/>
</dbReference>
<name>A0A9E7KTL7_9LILI</name>
<dbReference type="InterPro" id="IPR027417">
    <property type="entry name" value="P-loop_NTPase"/>
</dbReference>
<evidence type="ECO:0000256" key="3">
    <source>
        <dbReference type="ARBA" id="ARBA00022705"/>
    </source>
</evidence>
<dbReference type="FunFam" id="3.40.50.300:FF:002310">
    <property type="entry name" value="Origin of replication complex subunit 5"/>
    <property type="match status" value="1"/>
</dbReference>
<dbReference type="GO" id="GO:0003688">
    <property type="term" value="F:DNA replication origin binding"/>
    <property type="evidence" value="ECO:0007669"/>
    <property type="project" value="TreeGrafter"/>
</dbReference>
<keyword evidence="4" id="KW-0547">Nucleotide-binding</keyword>
<dbReference type="PANTHER" id="PTHR12705:SF0">
    <property type="entry name" value="ORIGIN RECOGNITION COMPLEX SUBUNIT 5"/>
    <property type="match status" value="1"/>
</dbReference>
<accession>A0A9E7KTL7</accession>
<dbReference type="Gene3D" id="3.40.50.300">
    <property type="entry name" value="P-loop containing nucleotide triphosphate hydrolases"/>
    <property type="match status" value="1"/>
</dbReference>
<organism evidence="11 12">
    <name type="scientific">Musa troglodytarum</name>
    <name type="common">fe'i banana</name>
    <dbReference type="NCBI Taxonomy" id="320322"/>
    <lineage>
        <taxon>Eukaryota</taxon>
        <taxon>Viridiplantae</taxon>
        <taxon>Streptophyta</taxon>
        <taxon>Embryophyta</taxon>
        <taxon>Tracheophyta</taxon>
        <taxon>Spermatophyta</taxon>
        <taxon>Magnoliopsida</taxon>
        <taxon>Liliopsida</taxon>
        <taxon>Zingiberales</taxon>
        <taxon>Musaceae</taxon>
        <taxon>Musa</taxon>
    </lineage>
</organism>
<dbReference type="Proteomes" id="UP001055439">
    <property type="component" value="Chromosome 8"/>
</dbReference>
<keyword evidence="3" id="KW-0235">DNA replication</keyword>
<evidence type="ECO:0000256" key="4">
    <source>
        <dbReference type="ARBA" id="ARBA00022741"/>
    </source>
</evidence>
<comment type="subcellular location">
    <subcellularLocation>
        <location evidence="1">Nucleus</location>
    </subcellularLocation>
</comment>
<dbReference type="InterPro" id="IPR020796">
    <property type="entry name" value="ORC5"/>
</dbReference>
<dbReference type="GO" id="GO:0006270">
    <property type="term" value="P:DNA replication initiation"/>
    <property type="evidence" value="ECO:0007669"/>
    <property type="project" value="TreeGrafter"/>
</dbReference>
<evidence type="ECO:0000256" key="6">
    <source>
        <dbReference type="ARBA" id="ARBA00023242"/>
    </source>
</evidence>
<feature type="domain" description="Orc1-like AAA ATPase" evidence="8">
    <location>
        <begin position="60"/>
        <end position="215"/>
    </location>
</feature>
<feature type="domain" description="Origin recognition complex subunit 5 C-terminal" evidence="9">
    <location>
        <begin position="378"/>
        <end position="523"/>
    </location>
</feature>
<feature type="domain" description="ORC5 lid" evidence="10">
    <location>
        <begin position="274"/>
        <end position="326"/>
    </location>
</feature>
<evidence type="ECO:0000313" key="12">
    <source>
        <dbReference type="Proteomes" id="UP001055439"/>
    </source>
</evidence>
<dbReference type="InterPro" id="IPR047088">
    <property type="entry name" value="ORC5_C"/>
</dbReference>
<keyword evidence="12" id="KW-1185">Reference proteome</keyword>
<dbReference type="EMBL" id="CP097510">
    <property type="protein sequence ID" value="URE26780.1"/>
    <property type="molecule type" value="Genomic_DNA"/>
</dbReference>
<keyword evidence="6" id="KW-0539">Nucleus</keyword>
<evidence type="ECO:0000259" key="9">
    <source>
        <dbReference type="Pfam" id="PF14630"/>
    </source>
</evidence>
<dbReference type="Pfam" id="PF21639">
    <property type="entry name" value="ORC5_lid"/>
    <property type="match status" value="1"/>
</dbReference>
<dbReference type="InterPro" id="IPR048866">
    <property type="entry name" value="ORC5_lid"/>
</dbReference>
<evidence type="ECO:0000256" key="5">
    <source>
        <dbReference type="ARBA" id="ARBA00022840"/>
    </source>
</evidence>
<dbReference type="OrthoDB" id="365981at2759"/>
<evidence type="ECO:0000259" key="8">
    <source>
        <dbReference type="Pfam" id="PF13191"/>
    </source>
</evidence>
<reference evidence="11" key="1">
    <citation type="submission" date="2022-05" db="EMBL/GenBank/DDBJ databases">
        <title>The Musa troglodytarum L. genome provides insights into the mechanism of non-climacteric behaviour and enrichment of carotenoids.</title>
        <authorList>
            <person name="Wang J."/>
        </authorList>
    </citation>
    <scope>NUCLEOTIDE SEQUENCE</scope>
    <source>
        <tissue evidence="11">Leaf</tissue>
    </source>
</reference>
<dbReference type="AlphaFoldDB" id="A0A9E7KTL7"/>